<reference evidence="2 3" key="1">
    <citation type="submission" date="2016-07" db="EMBL/GenBank/DDBJ databases">
        <title>Pervasive Adenine N6-methylation of Active Genes in Fungi.</title>
        <authorList>
            <consortium name="DOE Joint Genome Institute"/>
            <person name="Mondo S.J."/>
            <person name="Dannebaum R.O."/>
            <person name="Kuo R.C."/>
            <person name="Labutti K."/>
            <person name="Haridas S."/>
            <person name="Kuo A."/>
            <person name="Salamov A."/>
            <person name="Ahrendt S.R."/>
            <person name="Lipzen A."/>
            <person name="Sullivan W."/>
            <person name="Andreopoulos W.B."/>
            <person name="Clum A."/>
            <person name="Lindquist E."/>
            <person name="Daum C."/>
            <person name="Ramamoorthy G.K."/>
            <person name="Gryganskyi A."/>
            <person name="Culley D."/>
            <person name="Magnuson J.K."/>
            <person name="James T.Y."/>
            <person name="O'Malley M.A."/>
            <person name="Stajich J.E."/>
            <person name="Spatafora J.W."/>
            <person name="Visel A."/>
            <person name="Grigoriev I.V."/>
        </authorList>
    </citation>
    <scope>NUCLEOTIDE SEQUENCE [LARGE SCALE GENOMIC DNA]</scope>
    <source>
        <strain evidence="2 3">CBS 115471</strain>
    </source>
</reference>
<protein>
    <submittedName>
        <fullName evidence="2">Uncharacterized protein</fullName>
    </submittedName>
</protein>
<feature type="transmembrane region" description="Helical" evidence="1">
    <location>
        <begin position="327"/>
        <end position="350"/>
    </location>
</feature>
<dbReference type="PANTHER" id="PTHR35043:SF7">
    <property type="entry name" value="TRANSCRIPTION FACTOR DOMAIN-CONTAINING PROTEIN"/>
    <property type="match status" value="1"/>
</dbReference>
<evidence type="ECO:0000313" key="3">
    <source>
        <dbReference type="Proteomes" id="UP000193144"/>
    </source>
</evidence>
<feature type="transmembrane region" description="Helical" evidence="1">
    <location>
        <begin position="22"/>
        <end position="41"/>
    </location>
</feature>
<gene>
    <name evidence="2" type="ORF">BCR34DRAFT_237540</name>
</gene>
<keyword evidence="1" id="KW-0472">Membrane</keyword>
<comment type="caution">
    <text evidence="2">The sequence shown here is derived from an EMBL/GenBank/DDBJ whole genome shotgun (WGS) entry which is preliminary data.</text>
</comment>
<dbReference type="PANTHER" id="PTHR35043">
    <property type="entry name" value="TRANSCRIPTION FACTOR DOMAIN-CONTAINING PROTEIN"/>
    <property type="match status" value="1"/>
</dbReference>
<dbReference type="EMBL" id="MCFA01000034">
    <property type="protein sequence ID" value="ORY14270.1"/>
    <property type="molecule type" value="Genomic_DNA"/>
</dbReference>
<name>A0A1Y1ZVQ9_9PLEO</name>
<feature type="transmembrane region" description="Helical" evidence="1">
    <location>
        <begin position="62"/>
        <end position="82"/>
    </location>
</feature>
<proteinExistence type="predicted"/>
<feature type="transmembrane region" description="Helical" evidence="1">
    <location>
        <begin position="187"/>
        <end position="207"/>
    </location>
</feature>
<accession>A0A1Y1ZVQ9</accession>
<evidence type="ECO:0000256" key="1">
    <source>
        <dbReference type="SAM" id="Phobius"/>
    </source>
</evidence>
<evidence type="ECO:0000313" key="2">
    <source>
        <dbReference type="EMBL" id="ORY14270.1"/>
    </source>
</evidence>
<feature type="transmembrane region" description="Helical" evidence="1">
    <location>
        <begin position="157"/>
        <end position="175"/>
    </location>
</feature>
<dbReference type="AlphaFoldDB" id="A0A1Y1ZVQ9"/>
<dbReference type="OrthoDB" id="3061561at2759"/>
<sequence length="370" mass="41772">MVNTTDVHGRVGWVSEPVTRGTASLVYSCISTIIICTWSALHLNVPGVKDSTMTIFLRKVKYFAIAFVAPEYAAWVAYTQYIHTQQISKLFKKHKKSIPWHDTLGYLIVMGGVHIRDQTGDTIILPPDQVQLCLQNEWIDFRKLSRKEVNDKSKANWFNKTIAFFQISWFLIQVIGRAATHLPITALELFTLAYVVCALSAYCFWWNKPVDLQVPIILPATSSFGVNKQTVARSSEWEDGILRGRLGALDAGYTPQSEYWVFLSFSIFTSLFGACHLLGWNAVFPTIVERLLWRIGSVACGGYPIAGFIVGRLLGRFQVANAIGEPIAFVLLMPYILVRLFLMAEVFVALRSVPPQVYATVRWSQYIPHI</sequence>
<keyword evidence="1" id="KW-1133">Transmembrane helix</keyword>
<keyword evidence="3" id="KW-1185">Reference proteome</keyword>
<keyword evidence="1" id="KW-0812">Transmembrane</keyword>
<feature type="transmembrane region" description="Helical" evidence="1">
    <location>
        <begin position="291"/>
        <end position="315"/>
    </location>
</feature>
<dbReference type="Proteomes" id="UP000193144">
    <property type="component" value="Unassembled WGS sequence"/>
</dbReference>
<organism evidence="2 3">
    <name type="scientific">Clohesyomyces aquaticus</name>
    <dbReference type="NCBI Taxonomy" id="1231657"/>
    <lineage>
        <taxon>Eukaryota</taxon>
        <taxon>Fungi</taxon>
        <taxon>Dikarya</taxon>
        <taxon>Ascomycota</taxon>
        <taxon>Pezizomycotina</taxon>
        <taxon>Dothideomycetes</taxon>
        <taxon>Pleosporomycetidae</taxon>
        <taxon>Pleosporales</taxon>
        <taxon>Lindgomycetaceae</taxon>
        <taxon>Clohesyomyces</taxon>
    </lineage>
</organism>
<feature type="transmembrane region" description="Helical" evidence="1">
    <location>
        <begin position="259"/>
        <end position="279"/>
    </location>
</feature>